<protein>
    <submittedName>
        <fullName evidence="2">Inner membrane protein YhaI</fullName>
    </submittedName>
</protein>
<reference evidence="2 3" key="1">
    <citation type="submission" date="2019-06" db="EMBL/GenBank/DDBJ databases">
        <authorList>
            <person name="Rodrigo-Torres L."/>
            <person name="Arahal R. D."/>
            <person name="Lucena T."/>
        </authorList>
    </citation>
    <scope>NUCLEOTIDE SEQUENCE [LARGE SCALE GENOMIC DNA]</scope>
    <source>
        <strain evidence="2 3">SB0023/3</strain>
    </source>
</reference>
<feature type="transmembrane region" description="Helical" evidence="1">
    <location>
        <begin position="55"/>
        <end position="81"/>
    </location>
</feature>
<keyword evidence="3" id="KW-1185">Reference proteome</keyword>
<evidence type="ECO:0000313" key="2">
    <source>
        <dbReference type="EMBL" id="VUD71904.1"/>
    </source>
</evidence>
<dbReference type="InterPro" id="IPR008523">
    <property type="entry name" value="DUF805"/>
</dbReference>
<dbReference type="RefSeq" id="WP_142583270.1">
    <property type="nucleotide sequence ID" value="NZ_CABFPH010000030.1"/>
</dbReference>
<proteinExistence type="predicted"/>
<name>A0A509EE94_9HYPH</name>
<evidence type="ECO:0000313" key="3">
    <source>
        <dbReference type="Proteomes" id="UP000410984"/>
    </source>
</evidence>
<keyword evidence="1" id="KW-0812">Transmembrane</keyword>
<dbReference type="Pfam" id="PF05656">
    <property type="entry name" value="DUF805"/>
    <property type="match status" value="1"/>
</dbReference>
<dbReference type="GO" id="GO:0005886">
    <property type="term" value="C:plasma membrane"/>
    <property type="evidence" value="ECO:0007669"/>
    <property type="project" value="TreeGrafter"/>
</dbReference>
<accession>A0A509EE94</accession>
<feature type="transmembrane region" description="Helical" evidence="1">
    <location>
        <begin position="21"/>
        <end position="43"/>
    </location>
</feature>
<dbReference type="AlphaFoldDB" id="A0A509EE94"/>
<organism evidence="2 3">
    <name type="scientific">Methylobacterium symbioticum</name>
    <dbReference type="NCBI Taxonomy" id="2584084"/>
    <lineage>
        <taxon>Bacteria</taxon>
        <taxon>Pseudomonadati</taxon>
        <taxon>Pseudomonadota</taxon>
        <taxon>Alphaproteobacteria</taxon>
        <taxon>Hyphomicrobiales</taxon>
        <taxon>Methylobacteriaceae</taxon>
        <taxon>Methylobacterium</taxon>
    </lineage>
</organism>
<gene>
    <name evidence="2" type="primary">yhaI</name>
    <name evidence="2" type="ORF">MET9862_02495</name>
</gene>
<feature type="transmembrane region" description="Helical" evidence="1">
    <location>
        <begin position="93"/>
        <end position="111"/>
    </location>
</feature>
<dbReference type="OrthoDB" id="9812349at2"/>
<sequence length="143" mass="15061">MKALLFSAQGRIGRGQFWKGAVLSTLAMLVVLTVANLILAQFVSNEASDDGAFKVTGAAAIPMLIVNFAVIGLFAWASICLGIKRFHDRGKPGIWILISFVPIIGGVWYLIETGFLKGTDGPNAYGPDPLGSPVPAGSLAAMR</sequence>
<evidence type="ECO:0000256" key="1">
    <source>
        <dbReference type="SAM" id="Phobius"/>
    </source>
</evidence>
<dbReference type="EMBL" id="CABFPH010000030">
    <property type="protein sequence ID" value="VUD71904.1"/>
    <property type="molecule type" value="Genomic_DNA"/>
</dbReference>
<keyword evidence="1" id="KW-1133">Transmembrane helix</keyword>
<keyword evidence="1" id="KW-0472">Membrane</keyword>
<dbReference type="Proteomes" id="UP000410984">
    <property type="component" value="Unassembled WGS sequence"/>
</dbReference>
<dbReference type="PANTHER" id="PTHR34980:SF3">
    <property type="entry name" value="BLR8105 PROTEIN"/>
    <property type="match status" value="1"/>
</dbReference>
<dbReference type="PANTHER" id="PTHR34980">
    <property type="entry name" value="INNER MEMBRANE PROTEIN-RELATED-RELATED"/>
    <property type="match status" value="1"/>
</dbReference>